<reference evidence="3 4" key="1">
    <citation type="submission" date="2021-08" db="EMBL/GenBank/DDBJ databases">
        <title>Draft Genome Sequence of Phanerochaete sordida strain YK-624.</title>
        <authorList>
            <person name="Mori T."/>
            <person name="Dohra H."/>
            <person name="Suzuki T."/>
            <person name="Kawagishi H."/>
            <person name="Hirai H."/>
        </authorList>
    </citation>
    <scope>NUCLEOTIDE SEQUENCE [LARGE SCALE GENOMIC DNA]</scope>
    <source>
        <strain evidence="3 4">YK-624</strain>
    </source>
</reference>
<dbReference type="SUPFAM" id="SSF101690">
    <property type="entry name" value="PAZ domain"/>
    <property type="match status" value="1"/>
</dbReference>
<evidence type="ECO:0000313" key="4">
    <source>
        <dbReference type="Proteomes" id="UP000703269"/>
    </source>
</evidence>
<dbReference type="SMART" id="SM01163">
    <property type="entry name" value="DUF1785"/>
    <property type="match status" value="1"/>
</dbReference>
<accession>A0A9P3LAF1</accession>
<dbReference type="EMBL" id="BPQB01000009">
    <property type="protein sequence ID" value="GJE88331.1"/>
    <property type="molecule type" value="Genomic_DNA"/>
</dbReference>
<dbReference type="InterPro" id="IPR032472">
    <property type="entry name" value="ArgoL2"/>
</dbReference>
<dbReference type="InterPro" id="IPR036085">
    <property type="entry name" value="PAZ_dom_sf"/>
</dbReference>
<dbReference type="Pfam" id="PF08699">
    <property type="entry name" value="ArgoL1"/>
    <property type="match status" value="1"/>
</dbReference>
<dbReference type="InterPro" id="IPR014811">
    <property type="entry name" value="ArgoL1"/>
</dbReference>
<dbReference type="Proteomes" id="UP000703269">
    <property type="component" value="Unassembled WGS sequence"/>
</dbReference>
<dbReference type="PROSITE" id="PS50821">
    <property type="entry name" value="PAZ"/>
    <property type="match status" value="1"/>
</dbReference>
<feature type="domain" description="Piwi" evidence="2">
    <location>
        <begin position="481"/>
        <end position="791"/>
    </location>
</feature>
<evidence type="ECO:0000313" key="3">
    <source>
        <dbReference type="EMBL" id="GJE88331.1"/>
    </source>
</evidence>
<keyword evidence="4" id="KW-1185">Reference proteome</keyword>
<dbReference type="Gene3D" id="3.30.420.10">
    <property type="entry name" value="Ribonuclease H-like superfamily/Ribonuclease H"/>
    <property type="match status" value="1"/>
</dbReference>
<dbReference type="OrthoDB" id="10252740at2759"/>
<dbReference type="InterPro" id="IPR032474">
    <property type="entry name" value="Argonaute_N"/>
</dbReference>
<dbReference type="GO" id="GO:0003723">
    <property type="term" value="F:RNA binding"/>
    <property type="evidence" value="ECO:0007669"/>
    <property type="project" value="InterPro"/>
</dbReference>
<dbReference type="InterPro" id="IPR003100">
    <property type="entry name" value="PAZ_dom"/>
</dbReference>
<dbReference type="Pfam" id="PF16488">
    <property type="entry name" value="ArgoL2"/>
    <property type="match status" value="1"/>
</dbReference>
<dbReference type="Pfam" id="PF16487">
    <property type="entry name" value="ArgoMid"/>
    <property type="match status" value="1"/>
</dbReference>
<dbReference type="AlphaFoldDB" id="A0A9P3LAF1"/>
<dbReference type="CDD" id="cd02846">
    <property type="entry name" value="PAZ_argonaute_like"/>
    <property type="match status" value="1"/>
</dbReference>
<dbReference type="InterPro" id="IPR003165">
    <property type="entry name" value="Piwi"/>
</dbReference>
<dbReference type="Pfam" id="PF02170">
    <property type="entry name" value="PAZ"/>
    <property type="match status" value="1"/>
</dbReference>
<dbReference type="Gene3D" id="3.40.50.2300">
    <property type="match status" value="1"/>
</dbReference>
<dbReference type="InterPro" id="IPR032473">
    <property type="entry name" value="Argonaute_Mid_dom"/>
</dbReference>
<dbReference type="InterPro" id="IPR012337">
    <property type="entry name" value="RNaseH-like_sf"/>
</dbReference>
<dbReference type="PANTHER" id="PTHR22891">
    <property type="entry name" value="EUKARYOTIC TRANSLATION INITIATION FACTOR 2C"/>
    <property type="match status" value="1"/>
</dbReference>
<dbReference type="Pfam" id="PF02171">
    <property type="entry name" value="Piwi"/>
    <property type="match status" value="1"/>
</dbReference>
<evidence type="ECO:0000259" key="1">
    <source>
        <dbReference type="PROSITE" id="PS50821"/>
    </source>
</evidence>
<sequence length="837" mass="93271">MATEQTMPISRNMQIIRRLQEETAPEIFTPRCVYDGRKNLFSIHRLKFADDSDTARFEVFMGDGDSPGRPARRQPRPFRIKLELAATINTNLLHRYLEGKQSMDNAILTAIMALNVVVRHEPTSRYPFNSRSFFPGNETRDIGGGIVLWRGLFQSVRPAVGRMLVNVDISTGMMYKPGPLISLCFEMLGRRAAGANPNMLAPTRGLSDSDRRRLSRMVAGAKVYVTSGSGNQSRAPRTVTRLTQHGASGEHFDLRLENGGTRRMSVAEYFQRVCNRTLRYPDILCAEVGSGAKIPLELCEVPAGQIMRKQVPPDKTKAVVEFSTKRPRERFASIEAGLGVLAYGQSEYVRQFGLHVDVDHGPLAINSRILTPPTLQYGEGSRSRTIVPKDGKWNMIDKKFFKPCRIENWVVVVYETPNRFGQRQVQDMIKGLLQSCSAAGINVLENDPVVRYENSQQNVAIQLTNAGRACMDKNRGKPPVLIVVVLPSEGSTGLYMAVKHFGDVKQGVATQCLISSKCGSAKAQYFSNVCLKINVKCGGINTVPEHRSMPTLTDPRIPTLVMGADASHPAPHTTDRPSFTALVGNVDLHAAKYSADSRVQTSRQEMIDDLEDMTKTLLERYKKYGKEIEKRPGNLDPKRLIFFRDGVSEGQFQQVLDIELPRIKAACASLGMNPAITLVVVGKRHHARFAPADGSRHDASENVPAGTVVDTDIVSPIEFDYYLQSHGGLLGTSRSAHYNVLYDENNFQSDALQALCFALCHVYARSTRSVSIPAPVYYADIVCERAWNHYDPALNLNNTSDAFTATEASAEPEDKLDQYKRHFQRLNGKMHFNMYFS</sequence>
<organism evidence="3 4">
    <name type="scientific">Phanerochaete sordida</name>
    <dbReference type="NCBI Taxonomy" id="48140"/>
    <lineage>
        <taxon>Eukaryota</taxon>
        <taxon>Fungi</taxon>
        <taxon>Dikarya</taxon>
        <taxon>Basidiomycota</taxon>
        <taxon>Agaricomycotina</taxon>
        <taxon>Agaricomycetes</taxon>
        <taxon>Polyporales</taxon>
        <taxon>Phanerochaetaceae</taxon>
        <taxon>Phanerochaete</taxon>
    </lineage>
</organism>
<gene>
    <name evidence="3" type="ORF">PsYK624_044140</name>
</gene>
<evidence type="ECO:0000259" key="2">
    <source>
        <dbReference type="PROSITE" id="PS50822"/>
    </source>
</evidence>
<dbReference type="CDD" id="cd04657">
    <property type="entry name" value="Piwi_ago-like"/>
    <property type="match status" value="1"/>
</dbReference>
<comment type="caution">
    <text evidence="3">The sequence shown here is derived from an EMBL/GenBank/DDBJ whole genome shotgun (WGS) entry which is preliminary data.</text>
</comment>
<dbReference type="SMART" id="SM00950">
    <property type="entry name" value="Piwi"/>
    <property type="match status" value="1"/>
</dbReference>
<dbReference type="InterPro" id="IPR036397">
    <property type="entry name" value="RNaseH_sf"/>
</dbReference>
<dbReference type="PROSITE" id="PS50822">
    <property type="entry name" value="PIWI"/>
    <property type="match status" value="1"/>
</dbReference>
<name>A0A9P3LAF1_9APHY</name>
<protein>
    <submittedName>
        <fullName evidence="3">Protein argonaute</fullName>
    </submittedName>
</protein>
<dbReference type="Pfam" id="PF16486">
    <property type="entry name" value="ArgoN"/>
    <property type="match status" value="1"/>
</dbReference>
<dbReference type="SUPFAM" id="SSF53098">
    <property type="entry name" value="Ribonuclease H-like"/>
    <property type="match status" value="1"/>
</dbReference>
<dbReference type="InterPro" id="IPR045246">
    <property type="entry name" value="Piwi_ago-like"/>
</dbReference>
<proteinExistence type="predicted"/>
<dbReference type="Gene3D" id="2.170.260.10">
    <property type="entry name" value="paz domain"/>
    <property type="match status" value="1"/>
</dbReference>
<feature type="domain" description="PAZ" evidence="1">
    <location>
        <begin position="179"/>
        <end position="303"/>
    </location>
</feature>